<dbReference type="GO" id="GO:0005794">
    <property type="term" value="C:Golgi apparatus"/>
    <property type="evidence" value="ECO:0007669"/>
    <property type="project" value="UniProtKB-SubCell"/>
</dbReference>
<dbReference type="InterPro" id="IPR022091">
    <property type="entry name" value="TMF_TATA-bd"/>
</dbReference>
<dbReference type="InterPro" id="IPR052602">
    <property type="entry name" value="Growth_transcription_reg"/>
</dbReference>
<protein>
    <submittedName>
        <fullName evidence="7">TATA element modulatory factor</fullName>
    </submittedName>
</protein>
<keyword evidence="2" id="KW-0333">Golgi apparatus</keyword>
<feature type="compositionally biased region" description="Polar residues" evidence="5">
    <location>
        <begin position="92"/>
        <end position="107"/>
    </location>
</feature>
<dbReference type="GO" id="GO:0005783">
    <property type="term" value="C:endoplasmic reticulum"/>
    <property type="evidence" value="ECO:0007669"/>
    <property type="project" value="TreeGrafter"/>
</dbReference>
<feature type="compositionally biased region" description="Low complexity" evidence="5">
    <location>
        <begin position="59"/>
        <end position="70"/>
    </location>
</feature>
<dbReference type="EMBL" id="GFXV01006520">
    <property type="protein sequence ID" value="MBW18325.1"/>
    <property type="molecule type" value="Transcribed_RNA"/>
</dbReference>
<evidence type="ECO:0000256" key="4">
    <source>
        <dbReference type="SAM" id="Coils"/>
    </source>
</evidence>
<dbReference type="Pfam" id="PF12325">
    <property type="entry name" value="TMF_TATA_bd"/>
    <property type="match status" value="1"/>
</dbReference>
<dbReference type="AlphaFoldDB" id="A0A2H8TVN0"/>
<evidence type="ECO:0000256" key="3">
    <source>
        <dbReference type="ARBA" id="ARBA00023054"/>
    </source>
</evidence>
<dbReference type="InterPro" id="IPR022092">
    <property type="entry name" value="TMF_DNA-bd"/>
</dbReference>
<feature type="region of interest" description="Disordered" evidence="5">
    <location>
        <begin position="29"/>
        <end position="70"/>
    </location>
</feature>
<feature type="region of interest" description="Disordered" evidence="5">
    <location>
        <begin position="890"/>
        <end position="912"/>
    </location>
</feature>
<organism evidence="7">
    <name type="scientific">Melanaphis sacchari</name>
    <dbReference type="NCBI Taxonomy" id="742174"/>
    <lineage>
        <taxon>Eukaryota</taxon>
        <taxon>Metazoa</taxon>
        <taxon>Ecdysozoa</taxon>
        <taxon>Arthropoda</taxon>
        <taxon>Hexapoda</taxon>
        <taxon>Insecta</taxon>
        <taxon>Pterygota</taxon>
        <taxon>Neoptera</taxon>
        <taxon>Paraneoptera</taxon>
        <taxon>Hemiptera</taxon>
        <taxon>Sternorrhyncha</taxon>
        <taxon>Aphidomorpha</taxon>
        <taxon>Aphidoidea</taxon>
        <taxon>Aphididae</taxon>
        <taxon>Aphidini</taxon>
        <taxon>Melanaphis</taxon>
    </lineage>
</organism>
<feature type="region of interest" description="Disordered" evidence="5">
    <location>
        <begin position="410"/>
        <end position="435"/>
    </location>
</feature>
<feature type="compositionally biased region" description="Basic and acidic residues" evidence="5">
    <location>
        <begin position="43"/>
        <end position="57"/>
    </location>
</feature>
<dbReference type="PANTHER" id="PTHR46515">
    <property type="entry name" value="TATA ELEMENT MODULATORY FACTOR TMF1"/>
    <property type="match status" value="1"/>
</dbReference>
<sequence>MSWFNQFDASGFASLAKTALKEAQKTIDKALDIKDEDENDEVSQDHESETPRDKDNQDSQQKVSKLSSSLWSSFTNSVFENENDMADKQSEMRQSMSLDLSKSSTENDLIVENQPARSTGQSSATKDEQFNVIEIDSESNNDVVRRTRSTSFNNSNRLSAVSCDSDRKSTISSDSVEILGSTSTTTPESSSVEIITSSSVEVLAVITEPNRTSDRQYSPDTIEPIPELIEDDDSLTCSISDNVTCMTSEDTLIPHHGGMLLLKSTTSSLDTSFTELSSPHENSGALDILEEESIEPNSNRNSVILQTNYIEPLDNLKNVQNSMNITNTLDTSNSSIDLLKVSDTTLESSSCDDETMVGSTIDLKSMNEQREPSPQASLDNHSDFVKIGSSETNSCDELETWTSSDIEVISSPATNDDSESNASHRHSPVKYHPDHIPSFLSGQQHGPKDFEDLLKKIVELNSTVKSRESKLIDLSKKNAELAANNSEMKSQLDYLNSSNLNEEYTQRLATMEKKFQQAIREKDQLQKQLDQNKNTAQFKVLIEEKDSLIKELRDEGEKLSKQHLNLNNIIKKLRVAEKESLKTINKYKDQQEKLSQEVERIKKSLAAKEEMERSQIEAIHQLTKSNQNFEKENINLLSQVDNLTSTLISLQKEIQGKETAVLELKKDSNELKLIEKDKQDLEERLLNKNKHCEEMEIVISNLKSNLCKVEENNYLLMNELKQENLSLIRRLEESERRRENSLQETLKATQPLVKELEEKSSLINTLEHEFEKREQLHLKTIDDLQTSLNNAENKIKLIDSKIHESNIFEKKCREQIDSLLQNENNLKVQLESIKEENAALKLNSNNLVKLENELAGSKKLLADATLKINTLENELKFEKDKLNVEIEKRKKLQHNTSHQSSPTTSVGVPSEESSFWPSFADDDRSSVTERACSVYDPMRTSFSNTTTILENLQSQIKLKEGEALQLQWELSRRDHERDQLTTGLATLTAKVEEQSISLTELSDLQKRYDALLQLYGEKLEESEELKLDLQDVKDMYKAQIDELLKRDKTG</sequence>
<name>A0A2H8TVN0_9HEMI</name>
<feature type="coiled-coil region" evidence="4">
    <location>
        <begin position="1019"/>
        <end position="1046"/>
    </location>
</feature>
<accession>A0A2H8TVN0</accession>
<feature type="coiled-coil region" evidence="4">
    <location>
        <begin position="781"/>
        <end position="888"/>
    </location>
</feature>
<evidence type="ECO:0000313" key="7">
    <source>
        <dbReference type="EMBL" id="MBW18325.1"/>
    </source>
</evidence>
<comment type="subcellular location">
    <subcellularLocation>
        <location evidence="1">Golgi apparatus</location>
    </subcellularLocation>
</comment>
<keyword evidence="3 4" id="KW-0175">Coiled coil</keyword>
<dbReference type="OrthoDB" id="74178at2759"/>
<dbReference type="Pfam" id="PF12329">
    <property type="entry name" value="TMF_DNA_bd"/>
    <property type="match status" value="1"/>
</dbReference>
<evidence type="ECO:0000256" key="1">
    <source>
        <dbReference type="ARBA" id="ARBA00004555"/>
    </source>
</evidence>
<feature type="region of interest" description="Disordered" evidence="5">
    <location>
        <begin position="89"/>
        <end position="108"/>
    </location>
</feature>
<reference evidence="7" key="1">
    <citation type="submission" date="2017-10" db="EMBL/GenBank/DDBJ databases">
        <title>Transcriptome Assembly of Sugarcane Aphid Adults.</title>
        <authorList>
            <person name="Scully E.D."/>
            <person name="Palmer N.A."/>
            <person name="Geib S.M."/>
            <person name="Sarath G."/>
            <person name="Sattler S.E."/>
        </authorList>
    </citation>
    <scope>NUCLEOTIDE SEQUENCE</scope>
    <source>
        <tissue evidence="7">Whole body</tissue>
    </source>
</reference>
<feature type="coiled-coil region" evidence="4">
    <location>
        <begin position="471"/>
        <end position="744"/>
    </location>
</feature>
<feature type="domain" description="TATA element modulatory factor 1 TATA binding" evidence="6">
    <location>
        <begin position="943"/>
        <end position="1043"/>
    </location>
</feature>
<gene>
    <name evidence="7" type="primary">TMF1_2</name>
</gene>
<evidence type="ECO:0000256" key="2">
    <source>
        <dbReference type="ARBA" id="ARBA00023034"/>
    </source>
</evidence>
<evidence type="ECO:0000259" key="6">
    <source>
        <dbReference type="Pfam" id="PF12325"/>
    </source>
</evidence>
<proteinExistence type="predicted"/>
<evidence type="ECO:0000256" key="5">
    <source>
        <dbReference type="SAM" id="MobiDB-lite"/>
    </source>
</evidence>
<dbReference type="PANTHER" id="PTHR46515:SF1">
    <property type="entry name" value="TATA ELEMENT MODULATORY FACTOR"/>
    <property type="match status" value="1"/>
</dbReference>
<feature type="compositionally biased region" description="Polar residues" evidence="5">
    <location>
        <begin position="894"/>
        <end position="912"/>
    </location>
</feature>